<reference evidence="2 3" key="2">
    <citation type="submission" date="2018-11" db="EMBL/GenBank/DDBJ databases">
        <authorList>
            <consortium name="Pathogen Informatics"/>
        </authorList>
    </citation>
    <scope>NUCLEOTIDE SEQUENCE [LARGE SCALE GENOMIC DNA]</scope>
</reference>
<feature type="region of interest" description="Disordered" evidence="1">
    <location>
        <begin position="149"/>
        <end position="178"/>
    </location>
</feature>
<protein>
    <submittedName>
        <fullName evidence="4">U-box domain-containing protein</fullName>
    </submittedName>
</protein>
<keyword evidence="3" id="KW-1185">Reference proteome</keyword>
<dbReference type="EMBL" id="UZAM01007822">
    <property type="protein sequence ID" value="VDP01612.1"/>
    <property type="molecule type" value="Genomic_DNA"/>
</dbReference>
<feature type="compositionally biased region" description="Basic and acidic residues" evidence="1">
    <location>
        <begin position="149"/>
        <end position="158"/>
    </location>
</feature>
<reference evidence="4" key="1">
    <citation type="submission" date="2016-06" db="UniProtKB">
        <authorList>
            <consortium name="WormBaseParasite"/>
        </authorList>
    </citation>
    <scope>IDENTIFICATION</scope>
</reference>
<dbReference type="AlphaFoldDB" id="A0A183IIX5"/>
<gene>
    <name evidence="2" type="ORF">SBAD_LOCUS3571</name>
</gene>
<evidence type="ECO:0000313" key="2">
    <source>
        <dbReference type="EMBL" id="VDP01612.1"/>
    </source>
</evidence>
<dbReference type="Proteomes" id="UP000270296">
    <property type="component" value="Unassembled WGS sequence"/>
</dbReference>
<evidence type="ECO:0000256" key="1">
    <source>
        <dbReference type="SAM" id="MobiDB-lite"/>
    </source>
</evidence>
<feature type="compositionally biased region" description="Basic and acidic residues" evidence="1">
    <location>
        <begin position="165"/>
        <end position="178"/>
    </location>
</feature>
<name>A0A183IIX5_9BILA</name>
<organism evidence="4">
    <name type="scientific">Soboliphyme baturini</name>
    <dbReference type="NCBI Taxonomy" id="241478"/>
    <lineage>
        <taxon>Eukaryota</taxon>
        <taxon>Metazoa</taxon>
        <taxon>Ecdysozoa</taxon>
        <taxon>Nematoda</taxon>
        <taxon>Enoplea</taxon>
        <taxon>Dorylaimia</taxon>
        <taxon>Dioctophymatida</taxon>
        <taxon>Dioctophymatoidea</taxon>
        <taxon>Soboliphymatidae</taxon>
        <taxon>Soboliphyme</taxon>
    </lineage>
</organism>
<evidence type="ECO:0000313" key="3">
    <source>
        <dbReference type="Proteomes" id="UP000270296"/>
    </source>
</evidence>
<feature type="region of interest" description="Disordered" evidence="1">
    <location>
        <begin position="1"/>
        <end position="73"/>
    </location>
</feature>
<dbReference type="WBParaSite" id="SBAD_0000373501-mRNA-1">
    <property type="protein sequence ID" value="SBAD_0000373501-mRNA-1"/>
    <property type="gene ID" value="SBAD_0000373501"/>
</dbReference>
<proteinExistence type="predicted"/>
<evidence type="ECO:0000313" key="4">
    <source>
        <dbReference type="WBParaSite" id="SBAD_0000373501-mRNA-1"/>
    </source>
</evidence>
<sequence>MASVDSMVYSGKECNRGGGGGEDGEGAPDLYGESELDKMSPVSVYSSFADDDQGSSEQKTDSDGSVPDSGCQNFVRAHSTLPYRFAAQPAEQPGVVGQRQLKNSIFEGELRRALKEDGLHTSCCPEYVLELARKYQIALNDQNKQLRTEGLAQDRDSDLVSLSPRSEENVKGKDLDPRSRPICFGQQRHLAEEIFREMNAQDTKTKVKKGTPSIVRSPSGIKNAILRWCQMKTKNYPPLGVTPTSYIDGDSAVAGAALTSRKVL</sequence>
<accession>A0A183IIX5</accession>